<dbReference type="GO" id="GO:0140042">
    <property type="term" value="P:lipid droplet formation"/>
    <property type="evidence" value="ECO:0007669"/>
    <property type="project" value="UniProtKB-ARBA"/>
</dbReference>
<keyword evidence="10" id="KW-1185">Reference proteome</keyword>
<dbReference type="Pfam" id="PF06775">
    <property type="entry name" value="Seipin"/>
    <property type="match status" value="1"/>
</dbReference>
<evidence type="ECO:0000256" key="8">
    <source>
        <dbReference type="SAM" id="MobiDB-lite"/>
    </source>
</evidence>
<feature type="region of interest" description="Disordered" evidence="8">
    <location>
        <begin position="255"/>
        <end position="281"/>
    </location>
</feature>
<dbReference type="PANTHER" id="PTHR21212:SF0">
    <property type="entry name" value="SEIPIN"/>
    <property type="match status" value="1"/>
</dbReference>
<evidence type="ECO:0000256" key="7">
    <source>
        <dbReference type="ARBA" id="ARBA00023136"/>
    </source>
</evidence>
<evidence type="ECO:0000313" key="10">
    <source>
        <dbReference type="Proteomes" id="UP000887540"/>
    </source>
</evidence>
<keyword evidence="6" id="KW-0443">Lipid metabolism</keyword>
<evidence type="ECO:0000256" key="1">
    <source>
        <dbReference type="ARBA" id="ARBA00004477"/>
    </source>
</evidence>
<keyword evidence="4" id="KW-0256">Endoplasmic reticulum</keyword>
<dbReference type="AlphaFoldDB" id="A0A914CHX6"/>
<evidence type="ECO:0000256" key="4">
    <source>
        <dbReference type="ARBA" id="ARBA00022824"/>
    </source>
</evidence>
<evidence type="ECO:0000256" key="5">
    <source>
        <dbReference type="ARBA" id="ARBA00022989"/>
    </source>
</evidence>
<feature type="transmembrane region" description="Helical" evidence="9">
    <location>
        <begin position="159"/>
        <end position="181"/>
    </location>
</feature>
<dbReference type="Proteomes" id="UP000887540">
    <property type="component" value="Unplaced"/>
</dbReference>
<keyword evidence="5 9" id="KW-1133">Transmembrane helix</keyword>
<sequence length="322" mass="37250">MDELSGVCSYPQADILLEDREIDFTPGNTYGFQLEVEVFDDDFHKQFGIFMVQLQTKDNTGTVVTTYKKPVTFREPSRSILKTIRNLIFWPLYLVGYFNEPPSTSRNILFTNQFVESSKKRTSIISVQLQHRYIQVDSAFLQIRAYMGISSYIFTAYPIITYVSLFIINLIVLLSVFTLYWTYKGLNVVHMVLYEEEENKQPEVQQLRPSSSFSKPLQTANSGQEILKRRSSSLSKTATLLQHLPLFNRFSISPNETSKNVKNSKSPKRSPSPPPIPIKEELPECPYLENIPGWNVIPRDVYGNNHLTRRSVRNNFNSKFFE</sequence>
<evidence type="ECO:0000256" key="9">
    <source>
        <dbReference type="SAM" id="Phobius"/>
    </source>
</evidence>
<evidence type="ECO:0000256" key="3">
    <source>
        <dbReference type="ARBA" id="ARBA00022692"/>
    </source>
</evidence>
<reference evidence="11" key="1">
    <citation type="submission" date="2022-11" db="UniProtKB">
        <authorList>
            <consortium name="WormBaseParasite"/>
        </authorList>
    </citation>
    <scope>IDENTIFICATION</scope>
</reference>
<comment type="subcellular location">
    <subcellularLocation>
        <location evidence="1">Endoplasmic reticulum membrane</location>
        <topology evidence="1">Multi-pass membrane protein</topology>
    </subcellularLocation>
</comment>
<protein>
    <recommendedName>
        <fullName evidence="2">Seipin</fullName>
    </recommendedName>
</protein>
<dbReference type="CDD" id="cd23995">
    <property type="entry name" value="Seipin_BSCL2_like"/>
    <property type="match status" value="1"/>
</dbReference>
<dbReference type="PANTHER" id="PTHR21212">
    <property type="entry name" value="BERNARDINELLI-SEIP CONGENITAL LIPODYSTROPHY 2 HOMOLOG BSCL2 PROTEIN"/>
    <property type="match status" value="1"/>
</dbReference>
<dbReference type="WBParaSite" id="ACRNAN_scaffold10997.g22477.t1">
    <property type="protein sequence ID" value="ACRNAN_scaffold10997.g22477.t1"/>
    <property type="gene ID" value="ACRNAN_scaffold10997.g22477"/>
</dbReference>
<evidence type="ECO:0000313" key="11">
    <source>
        <dbReference type="WBParaSite" id="ACRNAN_scaffold10997.g22477.t1"/>
    </source>
</evidence>
<organism evidence="10 11">
    <name type="scientific">Acrobeloides nanus</name>
    <dbReference type="NCBI Taxonomy" id="290746"/>
    <lineage>
        <taxon>Eukaryota</taxon>
        <taxon>Metazoa</taxon>
        <taxon>Ecdysozoa</taxon>
        <taxon>Nematoda</taxon>
        <taxon>Chromadorea</taxon>
        <taxon>Rhabditida</taxon>
        <taxon>Tylenchina</taxon>
        <taxon>Cephalobomorpha</taxon>
        <taxon>Cephaloboidea</taxon>
        <taxon>Cephalobidae</taxon>
        <taxon>Acrobeloides</taxon>
    </lineage>
</organism>
<dbReference type="InterPro" id="IPR009617">
    <property type="entry name" value="Seipin"/>
</dbReference>
<keyword evidence="7 9" id="KW-0472">Membrane</keyword>
<evidence type="ECO:0000256" key="6">
    <source>
        <dbReference type="ARBA" id="ARBA00023098"/>
    </source>
</evidence>
<name>A0A914CHX6_9BILA</name>
<keyword evidence="3 9" id="KW-0812">Transmembrane</keyword>
<dbReference type="GO" id="GO:0005789">
    <property type="term" value="C:endoplasmic reticulum membrane"/>
    <property type="evidence" value="ECO:0007669"/>
    <property type="project" value="UniProtKB-SubCell"/>
</dbReference>
<proteinExistence type="predicted"/>
<accession>A0A914CHX6</accession>
<dbReference type="GO" id="GO:0006629">
    <property type="term" value="P:lipid metabolic process"/>
    <property type="evidence" value="ECO:0007669"/>
    <property type="project" value="UniProtKB-KW"/>
</dbReference>
<evidence type="ECO:0000256" key="2">
    <source>
        <dbReference type="ARBA" id="ARBA00022064"/>
    </source>
</evidence>